<sequence>MSTLDLAVPSTRYLQKLIRDQSPVSIATRAGDAFNGVLRWQDGECLCLKTAEGEILLWRSGLTFIRPLPPGPNR</sequence>
<dbReference type="InterPro" id="IPR010920">
    <property type="entry name" value="LSM_dom_sf"/>
</dbReference>
<dbReference type="AlphaFoldDB" id="Q7NCE9"/>
<feature type="domain" description="Hfq-related" evidence="1">
    <location>
        <begin position="8"/>
        <end position="67"/>
    </location>
</feature>
<organism evidence="2 3">
    <name type="scientific">Gloeobacter violaceus (strain ATCC 29082 / PCC 7421)</name>
    <dbReference type="NCBI Taxonomy" id="251221"/>
    <lineage>
        <taxon>Bacteria</taxon>
        <taxon>Bacillati</taxon>
        <taxon>Cyanobacteriota</taxon>
        <taxon>Cyanophyceae</taxon>
        <taxon>Gloeobacterales</taxon>
        <taxon>Gloeobacteraceae</taxon>
        <taxon>Gloeobacter</taxon>
    </lineage>
</organism>
<evidence type="ECO:0000259" key="1">
    <source>
        <dbReference type="Pfam" id="PF21979"/>
    </source>
</evidence>
<dbReference type="RefSeq" id="WP_011143023.1">
    <property type="nucleotide sequence ID" value="NC_005125.1"/>
</dbReference>
<dbReference type="OrthoDB" id="573534at2"/>
<dbReference type="Proteomes" id="UP000000557">
    <property type="component" value="Chromosome"/>
</dbReference>
<gene>
    <name evidence="2" type="ordered locus">gsr3030</name>
</gene>
<evidence type="ECO:0000313" key="2">
    <source>
        <dbReference type="EMBL" id="BAC90971.1"/>
    </source>
</evidence>
<dbReference type="SUPFAM" id="SSF50182">
    <property type="entry name" value="Sm-like ribonucleoproteins"/>
    <property type="match status" value="1"/>
</dbReference>
<reference evidence="2 3" key="1">
    <citation type="journal article" date="2003" name="DNA Res.">
        <title>Complete genome structure of Gloeobacter violaceus PCC 7421, a cyanobacterium that lacks thylakoids.</title>
        <authorList>
            <person name="Nakamura Y."/>
            <person name="Kaneko T."/>
            <person name="Sato S."/>
            <person name="Mimuro M."/>
            <person name="Miyashita H."/>
            <person name="Tsuchiya T."/>
            <person name="Sasamoto S."/>
            <person name="Watanabe A."/>
            <person name="Kawashima K."/>
            <person name="Kishida Y."/>
            <person name="Kiyokawa C."/>
            <person name="Kohara M."/>
            <person name="Matsumoto M."/>
            <person name="Matsuno A."/>
            <person name="Nakazaki N."/>
            <person name="Shimpo S."/>
            <person name="Takeuchi C."/>
            <person name="Yamada M."/>
            <person name="Tabata S."/>
        </authorList>
    </citation>
    <scope>NUCLEOTIDE SEQUENCE [LARGE SCALE GENOMIC DNA]</scope>
    <source>
        <strain evidence="3">ATCC 29082 / PCC 7421</strain>
    </source>
</reference>
<dbReference type="InParanoid" id="Q7NCE9"/>
<dbReference type="HOGENOM" id="CLU_185801_0_0_3"/>
<accession>Q7NCE9</accession>
<keyword evidence="3" id="KW-1185">Reference proteome</keyword>
<dbReference type="NCBIfam" id="NF047718">
    <property type="entry name" value="Hfq_rel_Cyano"/>
    <property type="match status" value="1"/>
</dbReference>
<protein>
    <submittedName>
        <fullName evidence="2">Gsr3030 protein</fullName>
    </submittedName>
</protein>
<dbReference type="InterPro" id="IPR053840">
    <property type="entry name" value="Hfq_1"/>
</dbReference>
<evidence type="ECO:0000313" key="3">
    <source>
        <dbReference type="Proteomes" id="UP000000557"/>
    </source>
</evidence>
<proteinExistence type="predicted"/>
<name>Q7NCE9_GLOVI</name>
<dbReference type="EnsemblBacteria" id="BAC90971">
    <property type="protein sequence ID" value="BAC90971"/>
    <property type="gene ID" value="BAC90971"/>
</dbReference>
<dbReference type="STRING" id="251221.gene:10760535"/>
<reference evidence="2 3" key="2">
    <citation type="journal article" date="2003" name="DNA Res.">
        <title>Complete genome structure of Gloeobacter violaceus PCC 7421, a cyanobacterium that lacks thylakoids (supplement).</title>
        <authorList>
            <person name="Nakamura Y."/>
            <person name="Kaneko T."/>
            <person name="Sato S."/>
            <person name="Mimuro M."/>
            <person name="Miyashita H."/>
            <person name="Tsuchiya T."/>
            <person name="Sasamoto S."/>
            <person name="Watanabe A."/>
            <person name="Kawashima K."/>
            <person name="Kishida Y."/>
            <person name="Kiyokawa C."/>
            <person name="Kohara M."/>
            <person name="Matsumoto M."/>
            <person name="Matsuno A."/>
            <person name="Nakazaki N."/>
            <person name="Shimpo S."/>
            <person name="Takeuchi C."/>
            <person name="Yamada M."/>
            <person name="Tabata S."/>
        </authorList>
    </citation>
    <scope>NUCLEOTIDE SEQUENCE [LARGE SCALE GENOMIC DNA]</scope>
    <source>
        <strain evidence="3">ATCC 29082 / PCC 7421</strain>
    </source>
</reference>
<dbReference type="EMBL" id="BA000045">
    <property type="protein sequence ID" value="BAC90971.1"/>
    <property type="molecule type" value="Genomic_DNA"/>
</dbReference>
<dbReference type="PhylomeDB" id="Q7NCE9"/>
<dbReference type="Pfam" id="PF21979">
    <property type="entry name" value="Hfq_1"/>
    <property type="match status" value="1"/>
</dbReference>
<dbReference type="Gene3D" id="2.30.30.100">
    <property type="match status" value="1"/>
</dbReference>
<dbReference type="KEGG" id="gvi:gsr3030"/>